<evidence type="ECO:0000313" key="15">
    <source>
        <dbReference type="Proteomes" id="UP000325313"/>
    </source>
</evidence>
<reference evidence="14 15" key="1">
    <citation type="submission" date="2019-05" db="EMBL/GenBank/DDBJ databases">
        <title>Emergence of the Ug99 lineage of the wheat stem rust pathogen through somatic hybridization.</title>
        <authorList>
            <person name="Li F."/>
            <person name="Upadhyaya N.M."/>
            <person name="Sperschneider J."/>
            <person name="Matny O."/>
            <person name="Nguyen-Phuc H."/>
            <person name="Mago R."/>
            <person name="Raley C."/>
            <person name="Miller M.E."/>
            <person name="Silverstein K.A.T."/>
            <person name="Henningsen E."/>
            <person name="Hirsch C.D."/>
            <person name="Visser B."/>
            <person name="Pretorius Z.A."/>
            <person name="Steffenson B.J."/>
            <person name="Schwessinger B."/>
            <person name="Dodds P.N."/>
            <person name="Figueroa M."/>
        </authorList>
    </citation>
    <scope>NUCLEOTIDE SEQUENCE [LARGE SCALE GENOMIC DNA]</scope>
    <source>
        <strain evidence="12">21-0</strain>
        <strain evidence="13 15">Ug99</strain>
    </source>
</reference>
<evidence type="ECO:0000256" key="9">
    <source>
        <dbReference type="ARBA" id="ARBA00044632"/>
    </source>
</evidence>
<dbReference type="InterPro" id="IPR052054">
    <property type="entry name" value="Oxidative_DNA_repair_enzyme"/>
</dbReference>
<dbReference type="GO" id="GO:0003684">
    <property type="term" value="F:damaged DNA binding"/>
    <property type="evidence" value="ECO:0007669"/>
    <property type="project" value="InterPro"/>
</dbReference>
<keyword evidence="8" id="KW-0326">Glycosidase</keyword>
<feature type="compositionally biased region" description="Low complexity" evidence="10">
    <location>
        <begin position="10"/>
        <end position="20"/>
    </location>
</feature>
<dbReference type="Gene3D" id="3.30.310.40">
    <property type="match status" value="1"/>
</dbReference>
<dbReference type="Gene3D" id="1.10.1670.10">
    <property type="entry name" value="Helix-hairpin-Helix base-excision DNA repair enzymes (C-terminal)"/>
    <property type="match status" value="1"/>
</dbReference>
<evidence type="ECO:0000256" key="1">
    <source>
        <dbReference type="ARBA" id="ARBA00010679"/>
    </source>
</evidence>
<dbReference type="OrthoDB" id="238681at2759"/>
<feature type="region of interest" description="Disordered" evidence="10">
    <location>
        <begin position="1"/>
        <end position="30"/>
    </location>
</feature>
<evidence type="ECO:0000259" key="11">
    <source>
        <dbReference type="SMART" id="SM00478"/>
    </source>
</evidence>
<feature type="compositionally biased region" description="Basic and acidic residues" evidence="10">
    <location>
        <begin position="86"/>
        <end position="98"/>
    </location>
</feature>
<name>A0A5B0NA74_PUCGR</name>
<dbReference type="Proteomes" id="UP000324748">
    <property type="component" value="Unassembled WGS sequence"/>
</dbReference>
<dbReference type="InterPro" id="IPR012904">
    <property type="entry name" value="OGG_N"/>
</dbReference>
<comment type="similarity">
    <text evidence="1">Belongs to the type-1 OGG1 family.</text>
</comment>
<evidence type="ECO:0000256" key="10">
    <source>
        <dbReference type="SAM" id="MobiDB-lite"/>
    </source>
</evidence>
<evidence type="ECO:0000256" key="2">
    <source>
        <dbReference type="ARBA" id="ARBA00012720"/>
    </source>
</evidence>
<feature type="region of interest" description="Disordered" evidence="10">
    <location>
        <begin position="76"/>
        <end position="100"/>
    </location>
</feature>
<feature type="region of interest" description="Disordered" evidence="10">
    <location>
        <begin position="412"/>
        <end position="498"/>
    </location>
</feature>
<evidence type="ECO:0000313" key="14">
    <source>
        <dbReference type="Proteomes" id="UP000324748"/>
    </source>
</evidence>
<dbReference type="GO" id="GO:0140078">
    <property type="term" value="F:class I DNA-(apurinic or apyrimidinic site) endonuclease activity"/>
    <property type="evidence" value="ECO:0007669"/>
    <property type="project" value="UniProtKB-EC"/>
</dbReference>
<dbReference type="GO" id="GO:0006285">
    <property type="term" value="P:base-excision repair, AP site formation"/>
    <property type="evidence" value="ECO:0007669"/>
    <property type="project" value="UniProtKB-ARBA"/>
</dbReference>
<dbReference type="SUPFAM" id="SSF48150">
    <property type="entry name" value="DNA-glycosylase"/>
    <property type="match status" value="1"/>
</dbReference>
<gene>
    <name evidence="12" type="primary">OGG1_1</name>
    <name evidence="13" type="synonym">OGG1_2</name>
    <name evidence="12" type="ORF">PGT21_004354</name>
    <name evidence="13" type="ORF">PGTUg99_007693</name>
</gene>
<dbReference type="GO" id="GO:0005634">
    <property type="term" value="C:nucleus"/>
    <property type="evidence" value="ECO:0007669"/>
    <property type="project" value="TreeGrafter"/>
</dbReference>
<evidence type="ECO:0000256" key="8">
    <source>
        <dbReference type="ARBA" id="ARBA00023295"/>
    </source>
</evidence>
<feature type="compositionally biased region" description="Polar residues" evidence="10">
    <location>
        <begin position="473"/>
        <end position="493"/>
    </location>
</feature>
<keyword evidence="4" id="KW-0378">Hydrolase</keyword>
<dbReference type="Gene3D" id="1.10.340.30">
    <property type="entry name" value="Hypothetical protein, domain 2"/>
    <property type="match status" value="1"/>
</dbReference>
<sequence>MLESDDKRPSTSSPLSSFSSAGDEDNDDKGIKSESELIVPVRFFPISQAELSLPAVLKCGQTFRWNRSQLILKLPSTSDQQTHHGHHEDRKPETDDLHPSPSVALQEWSMAWIDRTVVLRQDDQGIYYTALYRPSQIEEYDKDCKLNTTYDLLKAYFVLDVSLVNLYHDWSERDPVFSNKVASGEWDGLRVVRQDSWETMISFICSANNNIPRISLMLNRLCATFGDPMPCPPLGITLPSMLERQNVEAHDPSSPQLEFFSFPSSRRLSQPDVIDKLKLLGFGYRASYVYKTSIKLCEIASEAQKENRWPGFPDPDCQDSTDKLNKQEEGEEEEEKPALLKKSSFEPQDFLDFLASQSYEQAHSKLVNQFPGVGPKVGDCICLFGLGFVHVVPVDIHIYKIALRDYQLDLNSSTTTKKNPANRDRSVGAKNKKESELDRSSSVRTKPSPPSSSSAKASPSKKKKKKSLDLPSQVPSNLSPSNKRKSSNPTSSAPPALTRPNYLKIQQFFVSTWGPWAGWAQQILFLADLTKAPT</sequence>
<comment type="caution">
    <text evidence="12">The sequence shown here is derived from an EMBL/GenBank/DDBJ whole genome shotgun (WGS) entry which is preliminary data.</text>
</comment>
<feature type="domain" description="HhH-GPD" evidence="11">
    <location>
        <begin position="241"/>
        <end position="447"/>
    </location>
</feature>
<dbReference type="GO" id="GO:0006289">
    <property type="term" value="P:nucleotide-excision repair"/>
    <property type="evidence" value="ECO:0007669"/>
    <property type="project" value="InterPro"/>
</dbReference>
<dbReference type="SUPFAM" id="SSF55945">
    <property type="entry name" value="TATA-box binding protein-like"/>
    <property type="match status" value="1"/>
</dbReference>
<dbReference type="InterPro" id="IPR003265">
    <property type="entry name" value="HhH-GPD_domain"/>
</dbReference>
<dbReference type="AlphaFoldDB" id="A0A5B0NA74"/>
<evidence type="ECO:0000256" key="3">
    <source>
        <dbReference type="ARBA" id="ARBA00022763"/>
    </source>
</evidence>
<dbReference type="Proteomes" id="UP000325313">
    <property type="component" value="Unassembled WGS sequence"/>
</dbReference>
<dbReference type="EMBL" id="VDEP01000250">
    <property type="protein sequence ID" value="KAA1118451.1"/>
    <property type="molecule type" value="Genomic_DNA"/>
</dbReference>
<dbReference type="GO" id="GO:0034039">
    <property type="term" value="F:8-oxo-7,8-dihydroguanine DNA N-glycosylase activity"/>
    <property type="evidence" value="ECO:0007669"/>
    <property type="project" value="TreeGrafter"/>
</dbReference>
<dbReference type="Pfam" id="PF07934">
    <property type="entry name" value="OGG_N"/>
    <property type="match status" value="1"/>
</dbReference>
<keyword evidence="14" id="KW-1185">Reference proteome</keyword>
<comment type="catalytic activity">
    <reaction evidence="9">
        <text>2'-deoxyribonucleotide-(2'-deoxyribose 5'-phosphate)-2'-deoxyribonucleotide-DNA = a 3'-end 2'-deoxyribonucleotide-(2,3-dehydro-2,3-deoxyribose 5'-phosphate)-DNA + a 5'-end 5'-phospho-2'-deoxyribonucleoside-DNA + H(+)</text>
        <dbReference type="Rhea" id="RHEA:66592"/>
        <dbReference type="Rhea" id="RHEA-COMP:13180"/>
        <dbReference type="Rhea" id="RHEA-COMP:16897"/>
        <dbReference type="Rhea" id="RHEA-COMP:17067"/>
        <dbReference type="ChEBI" id="CHEBI:15378"/>
        <dbReference type="ChEBI" id="CHEBI:136412"/>
        <dbReference type="ChEBI" id="CHEBI:157695"/>
        <dbReference type="ChEBI" id="CHEBI:167181"/>
        <dbReference type="EC" id="4.2.99.18"/>
    </reaction>
</comment>
<dbReference type="SMART" id="SM00478">
    <property type="entry name" value="ENDO3c"/>
    <property type="match status" value="1"/>
</dbReference>
<evidence type="ECO:0000313" key="12">
    <source>
        <dbReference type="EMBL" id="KAA1085354.1"/>
    </source>
</evidence>
<feature type="region of interest" description="Disordered" evidence="10">
    <location>
        <begin position="307"/>
        <end position="341"/>
    </location>
</feature>
<keyword evidence="5" id="KW-0234">DNA repair</keyword>
<dbReference type="InterPro" id="IPR011257">
    <property type="entry name" value="DNA_glycosylase"/>
</dbReference>
<keyword evidence="7" id="KW-0511">Multifunctional enzyme</keyword>
<evidence type="ECO:0000256" key="4">
    <source>
        <dbReference type="ARBA" id="ARBA00022801"/>
    </source>
</evidence>
<evidence type="ECO:0000256" key="7">
    <source>
        <dbReference type="ARBA" id="ARBA00023268"/>
    </source>
</evidence>
<organism evidence="12 14">
    <name type="scientific">Puccinia graminis f. sp. tritici</name>
    <dbReference type="NCBI Taxonomy" id="56615"/>
    <lineage>
        <taxon>Eukaryota</taxon>
        <taxon>Fungi</taxon>
        <taxon>Dikarya</taxon>
        <taxon>Basidiomycota</taxon>
        <taxon>Pucciniomycotina</taxon>
        <taxon>Pucciniomycetes</taxon>
        <taxon>Pucciniales</taxon>
        <taxon>Pucciniaceae</taxon>
        <taxon>Puccinia</taxon>
    </lineage>
</organism>
<keyword evidence="3" id="KW-0227">DNA damage</keyword>
<dbReference type="EC" id="4.2.99.18" evidence="2"/>
<evidence type="ECO:0000256" key="6">
    <source>
        <dbReference type="ARBA" id="ARBA00023239"/>
    </source>
</evidence>
<accession>A0A5B0NA74</accession>
<dbReference type="PANTHER" id="PTHR10242">
    <property type="entry name" value="8-OXOGUANINE DNA GLYCOSYLASE"/>
    <property type="match status" value="1"/>
</dbReference>
<evidence type="ECO:0000256" key="5">
    <source>
        <dbReference type="ARBA" id="ARBA00023204"/>
    </source>
</evidence>
<feature type="compositionally biased region" description="Basic and acidic residues" evidence="10">
    <location>
        <begin position="421"/>
        <end position="441"/>
    </location>
</feature>
<dbReference type="PANTHER" id="PTHR10242:SF2">
    <property type="entry name" value="N-GLYCOSYLASE_DNA LYASE"/>
    <property type="match status" value="1"/>
</dbReference>
<protein>
    <recommendedName>
        <fullName evidence="2">DNA-(apurinic or apyrimidinic site) lyase</fullName>
        <ecNumber evidence="2">4.2.99.18</ecNumber>
    </recommendedName>
</protein>
<keyword evidence="6" id="KW-0456">Lyase</keyword>
<proteinExistence type="inferred from homology"/>
<dbReference type="InterPro" id="IPR023170">
    <property type="entry name" value="HhH_base_excis_C"/>
</dbReference>
<dbReference type="EMBL" id="VSWC01000106">
    <property type="protein sequence ID" value="KAA1085354.1"/>
    <property type="molecule type" value="Genomic_DNA"/>
</dbReference>
<evidence type="ECO:0000313" key="13">
    <source>
        <dbReference type="EMBL" id="KAA1118451.1"/>
    </source>
</evidence>